<comment type="similarity">
    <text evidence="3">Belongs to the flagella basal body rod proteins family.</text>
</comment>
<feature type="domain" description="Flagellar basal body rod protein N-terminal" evidence="8">
    <location>
        <begin position="9"/>
        <end position="38"/>
    </location>
</feature>
<dbReference type="PANTHER" id="PTHR30033">
    <property type="entry name" value="FLAGELLAR HOOK-ASSOCIATED PROTEIN 1"/>
    <property type="match status" value="1"/>
</dbReference>
<comment type="subcellular location">
    <subcellularLocation>
        <location evidence="1">Bacterial flagellum basal body</location>
    </subcellularLocation>
    <subcellularLocation>
        <location evidence="2">Secreted</location>
    </subcellularLocation>
</comment>
<gene>
    <name evidence="11" type="primary">flgK</name>
    <name evidence="11" type="ORF">V6575_00700</name>
</gene>
<evidence type="ECO:0000256" key="1">
    <source>
        <dbReference type="ARBA" id="ARBA00004117"/>
    </source>
</evidence>
<feature type="domain" description="Flagellar basal-body/hook protein C-terminal" evidence="9">
    <location>
        <begin position="421"/>
        <end position="457"/>
    </location>
</feature>
<organism evidence="11 12">
    <name type="scientific">Roseibium algae</name>
    <dbReference type="NCBI Taxonomy" id="3123038"/>
    <lineage>
        <taxon>Bacteria</taxon>
        <taxon>Pseudomonadati</taxon>
        <taxon>Pseudomonadota</taxon>
        <taxon>Alphaproteobacteria</taxon>
        <taxon>Hyphomicrobiales</taxon>
        <taxon>Stappiaceae</taxon>
        <taxon>Roseibium</taxon>
    </lineage>
</organism>
<protein>
    <recommendedName>
        <fullName evidence="4">Flagellar hook-associated protein 1</fullName>
    </recommendedName>
</protein>
<feature type="coiled-coil region" evidence="7">
    <location>
        <begin position="141"/>
        <end position="193"/>
    </location>
</feature>
<evidence type="ECO:0000256" key="6">
    <source>
        <dbReference type="ARBA" id="ARBA00023143"/>
    </source>
</evidence>
<evidence type="ECO:0000256" key="3">
    <source>
        <dbReference type="ARBA" id="ARBA00009677"/>
    </source>
</evidence>
<evidence type="ECO:0000256" key="2">
    <source>
        <dbReference type="ARBA" id="ARBA00004613"/>
    </source>
</evidence>
<dbReference type="RefSeq" id="WP_340272061.1">
    <property type="nucleotide sequence ID" value="NZ_JBAKIA010000001.1"/>
</dbReference>
<evidence type="ECO:0000256" key="5">
    <source>
        <dbReference type="ARBA" id="ARBA00022525"/>
    </source>
</evidence>
<dbReference type="InterPro" id="IPR053927">
    <property type="entry name" value="FlgK_helical"/>
</dbReference>
<dbReference type="Pfam" id="PF00460">
    <property type="entry name" value="Flg_bb_rod"/>
    <property type="match status" value="1"/>
</dbReference>
<evidence type="ECO:0000256" key="7">
    <source>
        <dbReference type="SAM" id="Coils"/>
    </source>
</evidence>
<evidence type="ECO:0000259" key="9">
    <source>
        <dbReference type="Pfam" id="PF06429"/>
    </source>
</evidence>
<dbReference type="NCBIfam" id="TIGR02492">
    <property type="entry name" value="flgK_ends"/>
    <property type="match status" value="1"/>
</dbReference>
<dbReference type="InterPro" id="IPR002371">
    <property type="entry name" value="FlgK"/>
</dbReference>
<reference evidence="11 12" key="1">
    <citation type="submission" date="2024-02" db="EMBL/GenBank/DDBJ databases">
        <title>Roseibium algae sp. nov., isolated from marine alga (Grateloupia sp.), showing potential in myo-inositol conversion.</title>
        <authorList>
            <person name="Wang Y."/>
        </authorList>
    </citation>
    <scope>NUCLEOTIDE SEQUENCE [LARGE SCALE GENOMIC DNA]</scope>
    <source>
        <strain evidence="11 12">H3510</strain>
    </source>
</reference>
<keyword evidence="11" id="KW-0966">Cell projection</keyword>
<accession>A0ABU8TFR9</accession>
<dbReference type="Proteomes" id="UP001385499">
    <property type="component" value="Unassembled WGS sequence"/>
</dbReference>
<dbReference type="Pfam" id="PF06429">
    <property type="entry name" value="Flg_bbr_C"/>
    <property type="match status" value="1"/>
</dbReference>
<dbReference type="InterPro" id="IPR001444">
    <property type="entry name" value="Flag_bb_rod_N"/>
</dbReference>
<feature type="domain" description="Flagellar hook-associated protein FlgK helical" evidence="10">
    <location>
        <begin position="105"/>
        <end position="319"/>
    </location>
</feature>
<keyword evidence="11" id="KW-0282">Flagellum</keyword>
<dbReference type="EMBL" id="JBAKIA010000001">
    <property type="protein sequence ID" value="MEJ8472591.1"/>
    <property type="molecule type" value="Genomic_DNA"/>
</dbReference>
<dbReference type="Pfam" id="PF22638">
    <property type="entry name" value="FlgK_D1"/>
    <property type="match status" value="1"/>
</dbReference>
<name>A0ABU8TFR9_9HYPH</name>
<comment type="caution">
    <text evidence="11">The sequence shown here is derived from an EMBL/GenBank/DDBJ whole genome shotgun (WGS) entry which is preliminary data.</text>
</comment>
<sequence length="461" mass="48190">MTTLSASSQIASSSLSAIQVQLSVTSSNIANADTEGYTRKEASTTAEKYVGGSSGVSVGAIQSGVNRLLTKQLTSATSETAAAQKTADYLDSLQSALGVTTSSDDTGVSLASKIADLETSVSDLLGTPESTSLAYATLSSLDTVTSELNTLSTKVQALREDADSEIESSVRSANIAIVEIDRLNDQILEAKAQGQSTANLEDQRSTALVSLSESLGVTSFESSNGTMKVYTTSGQVLVGADAHTLEFDNSSTINAGKTYNGPDSNSGLSGISVDGTDITDSINTGAIGGLLELRDETLPASQDMIDELATSLITSLNAVIPDLLTGSDSSDIAVNEDLLANPETLLDIGRPEETVKSMLDALQGDTDFDEAGKLGARTTDFASYASDILSQIVSETNMASSDLEQTQTELRTITDTISSSYGVNVDEEVTRMSELEQLYSVSSQILSIIQEMFDDLLAAVR</sequence>
<evidence type="ECO:0000256" key="4">
    <source>
        <dbReference type="ARBA" id="ARBA00016244"/>
    </source>
</evidence>
<evidence type="ECO:0000313" key="12">
    <source>
        <dbReference type="Proteomes" id="UP001385499"/>
    </source>
</evidence>
<evidence type="ECO:0000259" key="8">
    <source>
        <dbReference type="Pfam" id="PF00460"/>
    </source>
</evidence>
<dbReference type="SUPFAM" id="SSF64518">
    <property type="entry name" value="Phase 1 flagellin"/>
    <property type="match status" value="1"/>
</dbReference>
<keyword evidence="11" id="KW-0969">Cilium</keyword>
<keyword evidence="7" id="KW-0175">Coiled coil</keyword>
<keyword evidence="5" id="KW-0964">Secreted</keyword>
<evidence type="ECO:0000259" key="10">
    <source>
        <dbReference type="Pfam" id="PF22638"/>
    </source>
</evidence>
<dbReference type="PANTHER" id="PTHR30033:SF1">
    <property type="entry name" value="FLAGELLAR HOOK-ASSOCIATED PROTEIN 1"/>
    <property type="match status" value="1"/>
</dbReference>
<keyword evidence="6" id="KW-0975">Bacterial flagellum</keyword>
<dbReference type="InterPro" id="IPR010930">
    <property type="entry name" value="Flg_bb/hook_C_dom"/>
</dbReference>
<proteinExistence type="inferred from homology"/>
<evidence type="ECO:0000313" key="11">
    <source>
        <dbReference type="EMBL" id="MEJ8472591.1"/>
    </source>
</evidence>
<keyword evidence="12" id="KW-1185">Reference proteome</keyword>